<dbReference type="PROSITE" id="PS50977">
    <property type="entry name" value="HTH_TETR_2"/>
    <property type="match status" value="1"/>
</dbReference>
<evidence type="ECO:0000259" key="2">
    <source>
        <dbReference type="PROSITE" id="PS50977"/>
    </source>
</evidence>
<dbReference type="PRINTS" id="PR00455">
    <property type="entry name" value="HTHTETR"/>
</dbReference>
<dbReference type="InterPro" id="IPR025722">
    <property type="entry name" value="TetR"/>
</dbReference>
<dbReference type="Gene3D" id="1.10.357.10">
    <property type="entry name" value="Tetracycline Repressor, domain 2"/>
    <property type="match status" value="1"/>
</dbReference>
<dbReference type="Pfam" id="PF00440">
    <property type="entry name" value="TetR_N"/>
    <property type="match status" value="1"/>
</dbReference>
<dbReference type="Pfam" id="PF13972">
    <property type="entry name" value="TetR"/>
    <property type="match status" value="1"/>
</dbReference>
<dbReference type="AlphaFoldDB" id="A0A160TDU9"/>
<reference evidence="3" key="1">
    <citation type="submission" date="2015-10" db="EMBL/GenBank/DDBJ databases">
        <authorList>
            <person name="Gilbert D.G."/>
        </authorList>
    </citation>
    <scope>NUCLEOTIDE SEQUENCE</scope>
</reference>
<dbReference type="InterPro" id="IPR009057">
    <property type="entry name" value="Homeodomain-like_sf"/>
</dbReference>
<protein>
    <submittedName>
        <fullName evidence="3">Transcriptional regulator, TetR family</fullName>
    </submittedName>
</protein>
<gene>
    <name evidence="3" type="ORF">MGWOODY_Tha1108</name>
</gene>
<evidence type="ECO:0000313" key="3">
    <source>
        <dbReference type="EMBL" id="CUS42730.1"/>
    </source>
</evidence>
<name>A0A160TDU9_9ZZZZ</name>
<evidence type="ECO:0000256" key="1">
    <source>
        <dbReference type="ARBA" id="ARBA00023125"/>
    </source>
</evidence>
<organism evidence="3">
    <name type="scientific">hydrothermal vent metagenome</name>
    <dbReference type="NCBI Taxonomy" id="652676"/>
    <lineage>
        <taxon>unclassified sequences</taxon>
        <taxon>metagenomes</taxon>
        <taxon>ecological metagenomes</taxon>
    </lineage>
</organism>
<dbReference type="InterPro" id="IPR001647">
    <property type="entry name" value="HTH_TetR"/>
</dbReference>
<dbReference type="GO" id="GO:0003677">
    <property type="term" value="F:DNA binding"/>
    <property type="evidence" value="ECO:0007669"/>
    <property type="project" value="UniProtKB-KW"/>
</dbReference>
<proteinExistence type="predicted"/>
<sequence>MSTKARILDASLVLFNESGERNVTTNHIAANLGISPGNLYYHFKNKQAIIYHLFLRYEERVLTILQVPSERPLQVNDKLHYLREVFSGLWDYRFLHRDMEHLLSADPELHSRYRQFFRLCLDRVADIFRGLDQVGIIAANEEEVRGLALNTWIIVTSWFSFLRCNLIGGDSQSISQEMLQGGIYQVFSLERPFITDAYLAPMDELQKQFVPKPDWLEAE</sequence>
<dbReference type="InterPro" id="IPR050624">
    <property type="entry name" value="HTH-type_Tx_Regulator"/>
</dbReference>
<accession>A0A160TDU9</accession>
<dbReference type="PANTHER" id="PTHR43479">
    <property type="entry name" value="ACREF/ENVCD OPERON REPRESSOR-RELATED"/>
    <property type="match status" value="1"/>
</dbReference>
<keyword evidence="1" id="KW-0238">DNA-binding</keyword>
<dbReference type="PANTHER" id="PTHR43479:SF12">
    <property type="entry name" value="TRANSCRIPTIONAL REGULATORY PROTEIN"/>
    <property type="match status" value="1"/>
</dbReference>
<feature type="domain" description="HTH tetR-type" evidence="2">
    <location>
        <begin position="1"/>
        <end position="61"/>
    </location>
</feature>
<dbReference type="EMBL" id="CZQC01000070">
    <property type="protein sequence ID" value="CUS42730.1"/>
    <property type="molecule type" value="Genomic_DNA"/>
</dbReference>
<dbReference type="SUPFAM" id="SSF46689">
    <property type="entry name" value="Homeodomain-like"/>
    <property type="match status" value="1"/>
</dbReference>